<dbReference type="GO" id="GO:0016020">
    <property type="term" value="C:membrane"/>
    <property type="evidence" value="ECO:0007669"/>
    <property type="project" value="TreeGrafter"/>
</dbReference>
<dbReference type="Gene3D" id="3.40.50.1820">
    <property type="entry name" value="alpha/beta hydrolase"/>
    <property type="match status" value="1"/>
</dbReference>
<evidence type="ECO:0000313" key="4">
    <source>
        <dbReference type="Proteomes" id="UP000054921"/>
    </source>
</evidence>
<name>A0A0W0S965_9GAMM</name>
<evidence type="ECO:0000256" key="1">
    <source>
        <dbReference type="ARBA" id="ARBA00022801"/>
    </source>
</evidence>
<dbReference type="PANTHER" id="PTHR43798:SF31">
    <property type="entry name" value="AB HYDROLASE SUPERFAMILY PROTEIN YCLE"/>
    <property type="match status" value="1"/>
</dbReference>
<dbReference type="EMBL" id="LNXW01000013">
    <property type="protein sequence ID" value="KTC79657.1"/>
    <property type="molecule type" value="Genomic_DNA"/>
</dbReference>
<reference evidence="3 4" key="1">
    <citation type="submission" date="2015-11" db="EMBL/GenBank/DDBJ databases">
        <title>Genomic analysis of 38 Legionella species identifies large and diverse effector repertoires.</title>
        <authorList>
            <person name="Burstein D."/>
            <person name="Amaro F."/>
            <person name="Zusman T."/>
            <person name="Lifshitz Z."/>
            <person name="Cohen O."/>
            <person name="Gilbert J.A."/>
            <person name="Pupko T."/>
            <person name="Shuman H.A."/>
            <person name="Segal G."/>
        </authorList>
    </citation>
    <scope>NUCLEOTIDE SEQUENCE [LARGE SCALE GENOMIC DNA]</scope>
    <source>
        <strain evidence="3 4">ORW</strain>
    </source>
</reference>
<dbReference type="PATRIC" id="fig|28084.5.peg.1820"/>
<organism evidence="3 4">
    <name type="scientific">Legionella cherrii</name>
    <dbReference type="NCBI Taxonomy" id="28084"/>
    <lineage>
        <taxon>Bacteria</taxon>
        <taxon>Pseudomonadati</taxon>
        <taxon>Pseudomonadota</taxon>
        <taxon>Gammaproteobacteria</taxon>
        <taxon>Legionellales</taxon>
        <taxon>Legionellaceae</taxon>
        <taxon>Legionella</taxon>
    </lineage>
</organism>
<dbReference type="GO" id="GO:0106435">
    <property type="term" value="F:carboxylesterase activity"/>
    <property type="evidence" value="ECO:0007669"/>
    <property type="project" value="UniProtKB-EC"/>
</dbReference>
<feature type="domain" description="AB hydrolase-1" evidence="2">
    <location>
        <begin position="2"/>
        <end position="220"/>
    </location>
</feature>
<dbReference type="InterPro" id="IPR029058">
    <property type="entry name" value="AB_hydrolase_fold"/>
</dbReference>
<comment type="caution">
    <text evidence="3">The sequence shown here is derived from an EMBL/GenBank/DDBJ whole genome shotgun (WGS) entry which is preliminary data.</text>
</comment>
<dbReference type="Proteomes" id="UP000054921">
    <property type="component" value="Unassembled WGS sequence"/>
</dbReference>
<proteinExistence type="predicted"/>
<dbReference type="AlphaFoldDB" id="A0A0W0S965"/>
<keyword evidence="1 3" id="KW-0378">Hydrolase</keyword>
<dbReference type="InterPro" id="IPR050266">
    <property type="entry name" value="AB_hydrolase_sf"/>
</dbReference>
<gene>
    <name evidence="3" type="primary">bioH</name>
    <name evidence="3" type="ORF">Lche_1677</name>
</gene>
<evidence type="ECO:0000259" key="2">
    <source>
        <dbReference type="Pfam" id="PF12697"/>
    </source>
</evidence>
<dbReference type="Pfam" id="PF12697">
    <property type="entry name" value="Abhydrolase_6"/>
    <property type="match status" value="1"/>
</dbReference>
<dbReference type="PANTHER" id="PTHR43798">
    <property type="entry name" value="MONOACYLGLYCEROL LIPASE"/>
    <property type="match status" value="1"/>
</dbReference>
<sequence>MFLHGWGFDSRVWLPLVLKLSMEYQLILIDLPGFGHSPIMDWDSFKRFLVSQLPPQFALVGWSMGGLYAIRFALEEPERVQSLINVTSSPRFLQADRWPGVSHDVFKNFYKKLLEEPKGTLNEFMELNGLTTHDRVHHLPNKLPSPEGLKLGLEILEDWDLREELKEIAKPTCFMFGRLDPIVSIKTMSSMQLNYPKFHYYLFKRAAHMPFLSHMDLFIEEIRGFIQ</sequence>
<dbReference type="InterPro" id="IPR000073">
    <property type="entry name" value="AB_hydrolase_1"/>
</dbReference>
<dbReference type="STRING" id="28084.Lche_1677"/>
<evidence type="ECO:0000313" key="3">
    <source>
        <dbReference type="EMBL" id="KTC79657.1"/>
    </source>
</evidence>
<dbReference type="SUPFAM" id="SSF53474">
    <property type="entry name" value="alpha/beta-Hydrolases"/>
    <property type="match status" value="1"/>
</dbReference>
<protein>
    <submittedName>
        <fullName evidence="3">Biotin biosynthesis protein BioH</fullName>
        <ecNumber evidence="3">3.1.1.1</ecNumber>
    </submittedName>
</protein>
<accession>A0A0W0S965</accession>
<dbReference type="EC" id="3.1.1.1" evidence="3"/>